<evidence type="ECO:0000256" key="4">
    <source>
        <dbReference type="ARBA" id="ARBA00023267"/>
    </source>
</evidence>
<keyword evidence="1 6" id="KW-0436">Ligase</keyword>
<evidence type="ECO:0000256" key="1">
    <source>
        <dbReference type="ARBA" id="ARBA00022598"/>
    </source>
</evidence>
<feature type="DNA-binding region" description="H-T-H motif" evidence="6">
    <location>
        <begin position="24"/>
        <end position="43"/>
    </location>
</feature>
<dbReference type="eggNOG" id="COG0340">
    <property type="taxonomic scope" value="Bacteria"/>
</dbReference>
<feature type="binding site" evidence="6">
    <location>
        <position position="187"/>
    </location>
    <ligand>
        <name>biotin</name>
        <dbReference type="ChEBI" id="CHEBI:57586"/>
    </ligand>
</feature>
<keyword evidence="2 6" id="KW-0547">Nucleotide-binding</keyword>
<feature type="domain" description="BPL/LPL catalytic" evidence="8">
    <location>
        <begin position="82"/>
        <end position="258"/>
    </location>
</feature>
<dbReference type="InterPro" id="IPR004408">
    <property type="entry name" value="Biotin_CoA_COase_ligase"/>
</dbReference>
<dbReference type="GO" id="GO:0006355">
    <property type="term" value="P:regulation of DNA-templated transcription"/>
    <property type="evidence" value="ECO:0007669"/>
    <property type="project" value="UniProtKB-UniRule"/>
</dbReference>
<dbReference type="Gene3D" id="1.10.10.10">
    <property type="entry name" value="Winged helix-like DNA-binding domain superfamily/Winged helix DNA-binding domain"/>
    <property type="match status" value="1"/>
</dbReference>
<dbReference type="Proteomes" id="UP000000647">
    <property type="component" value="Chromosome"/>
</dbReference>
<dbReference type="SUPFAM" id="SSF50037">
    <property type="entry name" value="C-terminal domain of transcriptional repressors"/>
    <property type="match status" value="1"/>
</dbReference>
<dbReference type="Gene3D" id="2.30.30.100">
    <property type="match status" value="1"/>
</dbReference>
<dbReference type="RefSeq" id="WP_011813674.1">
    <property type="nucleotide sequence ID" value="NC_008789.1"/>
</dbReference>
<dbReference type="Gene3D" id="3.30.930.10">
    <property type="entry name" value="Bira Bifunctional Protein, Domain 2"/>
    <property type="match status" value="1"/>
</dbReference>
<dbReference type="PANTHER" id="PTHR12835">
    <property type="entry name" value="BIOTIN PROTEIN LIGASE"/>
    <property type="match status" value="1"/>
</dbReference>
<dbReference type="SUPFAM" id="SSF46785">
    <property type="entry name" value="Winged helix' DNA-binding domain"/>
    <property type="match status" value="1"/>
</dbReference>
<dbReference type="PROSITE" id="PS51733">
    <property type="entry name" value="BPL_LPL_CATALYTIC"/>
    <property type="match status" value="1"/>
</dbReference>
<evidence type="ECO:0000313" key="10">
    <source>
        <dbReference type="Proteomes" id="UP000000647"/>
    </source>
</evidence>
<dbReference type="OrthoDB" id="9807064at2"/>
<dbReference type="InterPro" id="IPR045864">
    <property type="entry name" value="aa-tRNA-synth_II/BPL/LPL"/>
</dbReference>
<evidence type="ECO:0000313" key="9">
    <source>
        <dbReference type="EMBL" id="ABM61651.1"/>
    </source>
</evidence>
<evidence type="ECO:0000256" key="5">
    <source>
        <dbReference type="ARBA" id="ARBA00047846"/>
    </source>
</evidence>
<dbReference type="GO" id="GO:0003677">
    <property type="term" value="F:DNA binding"/>
    <property type="evidence" value="ECO:0007669"/>
    <property type="project" value="UniProtKB-UniRule"/>
</dbReference>
<dbReference type="GO" id="GO:0004077">
    <property type="term" value="F:biotin--[biotin carboxyl-carrier protein] ligase activity"/>
    <property type="evidence" value="ECO:0007669"/>
    <property type="project" value="UniProtKB-UniRule"/>
</dbReference>
<dbReference type="InterPro" id="IPR013196">
    <property type="entry name" value="HTH_11"/>
</dbReference>
<evidence type="ECO:0000256" key="7">
    <source>
        <dbReference type="SAM" id="MobiDB-lite"/>
    </source>
</evidence>
<dbReference type="InterPro" id="IPR036388">
    <property type="entry name" value="WH-like_DNA-bd_sf"/>
</dbReference>
<keyword evidence="3 6" id="KW-0067">ATP-binding</keyword>
<keyword evidence="6" id="KW-0678">Repressor</keyword>
<keyword evidence="4 6" id="KW-0092">Biotin</keyword>
<dbReference type="Pfam" id="PF03099">
    <property type="entry name" value="BPL_LplA_LipB"/>
    <property type="match status" value="1"/>
</dbReference>
<dbReference type="KEGG" id="hha:Hhal_0875"/>
<organism evidence="9 10">
    <name type="scientific">Halorhodospira halophila (strain DSM 244 / SL1)</name>
    <name type="common">Ectothiorhodospira halophila (strain DSM 244 / SL1)</name>
    <dbReference type="NCBI Taxonomy" id="349124"/>
    <lineage>
        <taxon>Bacteria</taxon>
        <taxon>Pseudomonadati</taxon>
        <taxon>Pseudomonadota</taxon>
        <taxon>Gammaproteobacteria</taxon>
        <taxon>Chromatiales</taxon>
        <taxon>Ectothiorhodospiraceae</taxon>
        <taxon>Halorhodospira</taxon>
    </lineage>
</organism>
<keyword evidence="6" id="KW-0804">Transcription</keyword>
<dbReference type="HOGENOM" id="CLU_051096_4_0_6"/>
<dbReference type="EC" id="6.3.4.15" evidence="6"/>
<keyword evidence="6" id="KW-0805">Transcription regulation</keyword>
<dbReference type="InterPro" id="IPR036390">
    <property type="entry name" value="WH_DNA-bd_sf"/>
</dbReference>
<dbReference type="InterPro" id="IPR008988">
    <property type="entry name" value="Transcriptional_repressor_C"/>
</dbReference>
<dbReference type="Pfam" id="PF08279">
    <property type="entry name" value="HTH_11"/>
    <property type="match status" value="1"/>
</dbReference>
<name>A1WVD9_HALHL</name>
<dbReference type="CDD" id="cd16442">
    <property type="entry name" value="BPL"/>
    <property type="match status" value="1"/>
</dbReference>
<reference evidence="9 10" key="2">
    <citation type="journal article" date="2013" name="Stand. Genomic Sci.">
        <title>Complete genome sequence of Halorhodospira halophila SL1.</title>
        <authorList>
            <person name="Challacombe J.F."/>
            <person name="Majid S."/>
            <person name="Deole R."/>
            <person name="Brettin T.S."/>
            <person name="Bruce D."/>
            <person name="Delano S.F."/>
            <person name="Detter J.C."/>
            <person name="Gleasner C.D."/>
            <person name="Han C.S."/>
            <person name="Misra M."/>
            <person name="Reitenga K.G."/>
            <person name="Mikhailova N."/>
            <person name="Woyke T."/>
            <person name="Pitluck S."/>
            <person name="Nolan M."/>
            <person name="Land M.L."/>
            <person name="Saunders E."/>
            <person name="Tapia R."/>
            <person name="Lapidus A."/>
            <person name="Ivanova N."/>
            <person name="Hoff W.D."/>
        </authorList>
    </citation>
    <scope>NUCLEOTIDE SEQUENCE [LARGE SCALE GENOMIC DNA]</scope>
    <source>
        <strain evidence="10">DSM 244 / SL1</strain>
    </source>
</reference>
<dbReference type="GO" id="GO:0005737">
    <property type="term" value="C:cytoplasm"/>
    <property type="evidence" value="ECO:0007669"/>
    <property type="project" value="TreeGrafter"/>
</dbReference>
<dbReference type="STRING" id="349124.Hhal_0875"/>
<dbReference type="NCBIfam" id="TIGR00121">
    <property type="entry name" value="birA_ligase"/>
    <property type="match status" value="1"/>
</dbReference>
<dbReference type="eggNOG" id="COG1654">
    <property type="taxonomic scope" value="Bacteria"/>
</dbReference>
<feature type="binding site" evidence="6">
    <location>
        <position position="118"/>
    </location>
    <ligand>
        <name>biotin</name>
        <dbReference type="ChEBI" id="CHEBI:57586"/>
    </ligand>
</feature>
<dbReference type="HAMAP" id="MF_00978">
    <property type="entry name" value="Bifunct_BirA"/>
    <property type="match status" value="1"/>
</dbReference>
<comment type="similarity">
    <text evidence="6">Belongs to the biotin--protein ligase family.</text>
</comment>
<keyword evidence="6" id="KW-0238">DNA-binding</keyword>
<dbReference type="AlphaFoldDB" id="A1WVD9"/>
<dbReference type="Pfam" id="PF02237">
    <property type="entry name" value="BPL_C"/>
    <property type="match status" value="1"/>
</dbReference>
<comment type="catalytic activity">
    <reaction evidence="5 6">
        <text>biotin + L-lysyl-[protein] + ATP = N(6)-biotinyl-L-lysyl-[protein] + AMP + diphosphate + H(+)</text>
        <dbReference type="Rhea" id="RHEA:11756"/>
        <dbReference type="Rhea" id="RHEA-COMP:9752"/>
        <dbReference type="Rhea" id="RHEA-COMP:10505"/>
        <dbReference type="ChEBI" id="CHEBI:15378"/>
        <dbReference type="ChEBI" id="CHEBI:29969"/>
        <dbReference type="ChEBI" id="CHEBI:30616"/>
        <dbReference type="ChEBI" id="CHEBI:33019"/>
        <dbReference type="ChEBI" id="CHEBI:57586"/>
        <dbReference type="ChEBI" id="CHEBI:83144"/>
        <dbReference type="ChEBI" id="CHEBI:456215"/>
        <dbReference type="EC" id="6.3.4.15"/>
    </reaction>
</comment>
<evidence type="ECO:0000256" key="3">
    <source>
        <dbReference type="ARBA" id="ARBA00022840"/>
    </source>
</evidence>
<dbReference type="PANTHER" id="PTHR12835:SF5">
    <property type="entry name" value="BIOTIN--PROTEIN LIGASE"/>
    <property type="match status" value="1"/>
</dbReference>
<protein>
    <recommendedName>
        <fullName evidence="6">Bifunctional ligase/repressor BirA</fullName>
    </recommendedName>
    <alternativeName>
        <fullName evidence="6">Biotin operon repressor</fullName>
    </alternativeName>
    <alternativeName>
        <fullName evidence="6">Biotin--[acetyl-CoA-carboxylase] ligase</fullName>
        <ecNumber evidence="6">6.3.4.15</ecNumber>
    </alternativeName>
    <alternativeName>
        <fullName evidence="6">Biotin--protein ligase</fullName>
    </alternativeName>
    <alternativeName>
        <fullName evidence="6">Biotin-[acetyl-CoA carboxylase] synthetase</fullName>
    </alternativeName>
</protein>
<dbReference type="InterPro" id="IPR004143">
    <property type="entry name" value="BPL_LPL_catalytic"/>
</dbReference>
<evidence type="ECO:0000256" key="2">
    <source>
        <dbReference type="ARBA" id="ARBA00022741"/>
    </source>
</evidence>
<feature type="binding site" evidence="6">
    <location>
        <begin position="97"/>
        <end position="99"/>
    </location>
    <ligand>
        <name>biotin</name>
        <dbReference type="ChEBI" id="CHEBI:57586"/>
    </ligand>
</feature>
<dbReference type="InterPro" id="IPR030855">
    <property type="entry name" value="Bifunct_BirA"/>
</dbReference>
<proteinExistence type="inferred from homology"/>
<comment type="function">
    <text evidence="6">Acts both as a biotin--[acetyl-CoA-carboxylase] ligase and a biotin-operon repressor. In the presence of ATP, BirA activates biotin to form the BirA-biotinyl-5'-adenylate (BirA-bio-5'-AMP or holoBirA) complex. HoloBirA can either transfer the biotinyl moiety to the biotin carboxyl carrier protein (BCCP) subunit of acetyl-CoA carboxylase, or bind to the biotin operator site and inhibit transcription of the operon.</text>
</comment>
<evidence type="ECO:0000256" key="6">
    <source>
        <dbReference type="HAMAP-Rule" id="MF_00978"/>
    </source>
</evidence>
<dbReference type="EMBL" id="CP000544">
    <property type="protein sequence ID" value="ABM61651.1"/>
    <property type="molecule type" value="Genomic_DNA"/>
</dbReference>
<feature type="binding site" evidence="6">
    <location>
        <begin position="122"/>
        <end position="124"/>
    </location>
    <ligand>
        <name>biotin</name>
        <dbReference type="ChEBI" id="CHEBI:57586"/>
    </ligand>
</feature>
<dbReference type="GO" id="GO:0005524">
    <property type="term" value="F:ATP binding"/>
    <property type="evidence" value="ECO:0007669"/>
    <property type="project" value="UniProtKB-UniRule"/>
</dbReference>
<gene>
    <name evidence="6" type="primary">birA</name>
    <name evidence="9" type="ordered locus">Hhal_0875</name>
</gene>
<sequence>MEHLDQNTETRLLRALSDGRFASGTVLGQHLGIGRAGVARAVSRLRQAGVRIDAVRGRGYRIPGGYAALDPAAVRRAWEAVGAPPPSRLECLYRPPSTNADAFRTAARGTGVVFAEGQAAGRGRLGRAWASPLGNIYFSVVHDFDAVPEPPAPLALGVAVALAHGLRGVGVPARVKWPNDLLVAGCKIGGILTELRGDPLGPCRVVMGVGLNRQMPEVTDPRGLPPGALSEPQGPELDRSWLAGAAAGWVALAARRFEAHGLAPLIADWPALDALHGQTVELEAAGRTTRGIARGIDEHGRLRVETDQGPVALASGEAHLQRSAP</sequence>
<dbReference type="InterPro" id="IPR003142">
    <property type="entry name" value="BPL_C"/>
</dbReference>
<accession>A1WVD9</accession>
<keyword evidence="10" id="KW-1185">Reference proteome</keyword>
<feature type="region of interest" description="Disordered" evidence="7">
    <location>
        <begin position="216"/>
        <end position="235"/>
    </location>
</feature>
<reference evidence="10" key="1">
    <citation type="submission" date="2006-12" db="EMBL/GenBank/DDBJ databases">
        <title>Complete sequence of Halorhodospira halophila SL1.</title>
        <authorList>
            <consortium name="US DOE Joint Genome Institute"/>
            <person name="Copeland A."/>
            <person name="Lucas S."/>
            <person name="Lapidus A."/>
            <person name="Barry K."/>
            <person name="Detter J.C."/>
            <person name="Glavina del Rio T."/>
            <person name="Hammon N."/>
            <person name="Israni S."/>
            <person name="Dalin E."/>
            <person name="Tice H."/>
            <person name="Pitluck S."/>
            <person name="Saunders E."/>
            <person name="Brettin T."/>
            <person name="Bruce D."/>
            <person name="Han C."/>
            <person name="Tapia R."/>
            <person name="Schmutz J."/>
            <person name="Larimer F."/>
            <person name="Land M."/>
            <person name="Hauser L."/>
            <person name="Kyrpides N."/>
            <person name="Mikhailova N."/>
            <person name="Hoff W."/>
            <person name="Richardson P."/>
        </authorList>
    </citation>
    <scope>NUCLEOTIDE SEQUENCE [LARGE SCALE GENOMIC DNA]</scope>
    <source>
        <strain evidence="10">DSM 244 / SL1</strain>
    </source>
</reference>
<dbReference type="SUPFAM" id="SSF55681">
    <property type="entry name" value="Class II aaRS and biotin synthetases"/>
    <property type="match status" value="1"/>
</dbReference>
<evidence type="ECO:0000259" key="8">
    <source>
        <dbReference type="PROSITE" id="PS51733"/>
    </source>
</evidence>